<dbReference type="AlphaFoldDB" id="A0A0K9FAK5"/>
<dbReference type="PATRIC" id="fig|582475.4.peg.290"/>
<dbReference type="EMBL" id="LFXJ01000005">
    <property type="protein sequence ID" value="KMY31475.1"/>
    <property type="molecule type" value="Genomic_DNA"/>
</dbReference>
<protein>
    <submittedName>
        <fullName evidence="1">Uncharacterized protein</fullName>
    </submittedName>
</protein>
<comment type="caution">
    <text evidence="1">The sequence shown here is derived from an EMBL/GenBank/DDBJ whole genome shotgun (WGS) entry which is preliminary data.</text>
</comment>
<dbReference type="OrthoDB" id="2081780at2"/>
<sequence length="118" mass="13671">MKAQFIQSEIEAIHYWDARVLQMDTNFFGDEITIVFEDTDYNVKLLFTGCSKFSFITSVVDRLKPLKELTKSQIPYFIQDIKISEVEFEDKENLLKCNILMPPLNVGVVCTDILIVKV</sequence>
<gene>
    <name evidence="1" type="ORF">ACZ11_04355</name>
</gene>
<evidence type="ECO:0000313" key="2">
    <source>
        <dbReference type="Proteomes" id="UP000037326"/>
    </source>
</evidence>
<evidence type="ECO:0000313" key="1">
    <source>
        <dbReference type="EMBL" id="KMY31475.1"/>
    </source>
</evidence>
<organism evidence="1 2">
    <name type="scientific">Lysinibacillus xylanilyticus</name>
    <dbReference type="NCBI Taxonomy" id="582475"/>
    <lineage>
        <taxon>Bacteria</taxon>
        <taxon>Bacillati</taxon>
        <taxon>Bacillota</taxon>
        <taxon>Bacilli</taxon>
        <taxon>Bacillales</taxon>
        <taxon>Bacillaceae</taxon>
        <taxon>Lysinibacillus</taxon>
    </lineage>
</organism>
<accession>A0A0K9FAK5</accession>
<reference evidence="2" key="1">
    <citation type="submission" date="2015-07" db="EMBL/GenBank/DDBJ databases">
        <authorList>
            <consortium name="Consortium for Microbial Forensics and Genomics (microFORGE)"/>
            <person name="Knight B.M."/>
            <person name="Roberts D.P."/>
            <person name="Lin D."/>
            <person name="Hari K."/>
            <person name="Fletcher J."/>
            <person name="Melcher U."/>
            <person name="Blagden T."/>
            <person name="Winegar R.A."/>
        </authorList>
    </citation>
    <scope>NUCLEOTIDE SEQUENCE [LARGE SCALE GENOMIC DNA]</scope>
    <source>
        <strain evidence="2">DSM 23493</strain>
    </source>
</reference>
<dbReference type="Proteomes" id="UP000037326">
    <property type="component" value="Unassembled WGS sequence"/>
</dbReference>
<name>A0A0K9FAK5_9BACI</name>
<proteinExistence type="predicted"/>